<dbReference type="SMART" id="SM00859">
    <property type="entry name" value="Semialdhyde_dh"/>
    <property type="match status" value="1"/>
</dbReference>
<dbReference type="InterPro" id="IPR050085">
    <property type="entry name" value="AGPR"/>
</dbReference>
<dbReference type="FunFam" id="3.30.360.10:FF:000014">
    <property type="entry name" value="N-acetyl-gamma-glutamyl-phosphate reductase"/>
    <property type="match status" value="1"/>
</dbReference>
<comment type="similarity">
    <text evidence="7">Belongs to the NAGSA dehydrogenase family. Type 1 subfamily.</text>
</comment>
<dbReference type="Gene3D" id="3.40.50.720">
    <property type="entry name" value="NAD(P)-binding Rossmann-like Domain"/>
    <property type="match status" value="1"/>
</dbReference>
<dbReference type="GO" id="GO:0003942">
    <property type="term" value="F:N-acetyl-gamma-glutamyl-phosphate reductase activity"/>
    <property type="evidence" value="ECO:0007669"/>
    <property type="project" value="UniProtKB-UniRule"/>
</dbReference>
<evidence type="ECO:0000313" key="11">
    <source>
        <dbReference type="Proteomes" id="UP000066529"/>
    </source>
</evidence>
<evidence type="ECO:0000256" key="8">
    <source>
        <dbReference type="PROSITE-ProRule" id="PRU10010"/>
    </source>
</evidence>
<evidence type="ECO:0000256" key="3">
    <source>
        <dbReference type="ARBA" id="ARBA00022605"/>
    </source>
</evidence>
<reference evidence="10 11" key="1">
    <citation type="submission" date="2014-07" db="EMBL/GenBank/DDBJ databases">
        <title>Methanogenic archaea and the global carbon cycle.</title>
        <authorList>
            <person name="Henriksen J.R."/>
            <person name="Luke J."/>
            <person name="Reinhart S."/>
            <person name="Benedict M.N."/>
            <person name="Youngblut N.D."/>
            <person name="Metcalf M.E."/>
            <person name="Whitaker R.J."/>
            <person name="Metcalf W.W."/>
        </authorList>
    </citation>
    <scope>NUCLEOTIDE SEQUENCE [LARGE SCALE GENOMIC DNA]</scope>
    <source>
        <strain evidence="11">ATCC 43570 / DSM 1825 / OCM 12 / VKM B-1830 / TM-1</strain>
    </source>
</reference>
<keyword evidence="4 7" id="KW-0521">NADP</keyword>
<dbReference type="InterPro" id="IPR023013">
    <property type="entry name" value="AGPR_AS"/>
</dbReference>
<dbReference type="CDD" id="cd17895">
    <property type="entry name" value="AGPR_1_N"/>
    <property type="match status" value="1"/>
</dbReference>
<dbReference type="Gene3D" id="3.30.360.10">
    <property type="entry name" value="Dihydrodipicolinate Reductase, domain 2"/>
    <property type="match status" value="1"/>
</dbReference>
<feature type="domain" description="Semialdehyde dehydrogenase NAD-binding" evidence="9">
    <location>
        <begin position="3"/>
        <end position="138"/>
    </location>
</feature>
<accession>A0A0E3KPG7</accession>
<dbReference type="Pfam" id="PF22698">
    <property type="entry name" value="Semialdhyde_dhC_1"/>
    <property type="match status" value="1"/>
</dbReference>
<dbReference type="GO" id="GO:0051287">
    <property type="term" value="F:NAD binding"/>
    <property type="evidence" value="ECO:0007669"/>
    <property type="project" value="InterPro"/>
</dbReference>
<dbReference type="EC" id="1.2.1.38" evidence="7"/>
<keyword evidence="7" id="KW-0963">Cytoplasm</keyword>
<comment type="pathway">
    <text evidence="1 7">Amino-acid biosynthesis; L-arginine biosynthesis; N(2)-acetyl-L-ornithine from L-glutamate: step 3/4.</text>
</comment>
<protein>
    <recommendedName>
        <fullName evidence="7">N-acetyl-gamma-glutamyl-phosphate reductase</fullName>
        <shortName evidence="7">AGPR</shortName>
        <ecNumber evidence="7">1.2.1.38</ecNumber>
    </recommendedName>
    <alternativeName>
        <fullName evidence="7">N-acetyl-glutamate semialdehyde dehydrogenase</fullName>
        <shortName evidence="7">NAGSA dehydrogenase</shortName>
    </alternativeName>
</protein>
<proteinExistence type="inferred from homology"/>
<comment type="function">
    <text evidence="7">Catalyzes the NADPH-dependent reduction of N-acetyl-5-glutamyl phosphate to yield N-acetyl-L-glutamate 5-semialdehyde.</text>
</comment>
<dbReference type="UniPathway" id="UPA00068">
    <property type="reaction ID" value="UER00108"/>
</dbReference>
<dbReference type="InterPro" id="IPR000534">
    <property type="entry name" value="Semialdehyde_DH_NAD-bd"/>
</dbReference>
<gene>
    <name evidence="7" type="primary">argC</name>
    <name evidence="10" type="ORF">MSTHT_1054</name>
</gene>
<dbReference type="PANTHER" id="PTHR32338">
    <property type="entry name" value="N-ACETYL-GAMMA-GLUTAMYL-PHOSPHATE REDUCTASE, CHLOROPLASTIC-RELATED-RELATED"/>
    <property type="match status" value="1"/>
</dbReference>
<evidence type="ECO:0000256" key="4">
    <source>
        <dbReference type="ARBA" id="ARBA00022857"/>
    </source>
</evidence>
<name>A0A0E3KPG7_METTT</name>
<dbReference type="GO" id="GO:0070401">
    <property type="term" value="F:NADP+ binding"/>
    <property type="evidence" value="ECO:0007669"/>
    <property type="project" value="InterPro"/>
</dbReference>
<evidence type="ECO:0000256" key="1">
    <source>
        <dbReference type="ARBA" id="ARBA00004862"/>
    </source>
</evidence>
<sequence length="337" mass="36675">MIKAGIIGASGYTGGELLRLLVNHPNVKLELATSRSLAGKPVTSTHKHLEGFLNLKYENPDPEDIRKRCDVVFLAVPHGSAMNYVPELLDGDTRVIDLSADYRLKTSEFEKIYGLKHTDPRNAVYGLVELHPEVSEESLVANPGCFPTGAILAAAPLAAAKLLDIAVFDSKTGISGAGISPTETSHYPNLAENIIPYKLTSHRHRAEIIQELTALDGKLQSISFTPHVIPSIRGILTTAHLFTKEPLSTDDLKTIYEEFYRDKPFIRFPSGVPSLTAVRGSNFCDISFEADKENNRVVVLSAIDNLVKGASGQAIQNMNLMFGLDETCGLWLPAAAP</sequence>
<dbReference type="InterPro" id="IPR036291">
    <property type="entry name" value="NAD(P)-bd_dom_sf"/>
</dbReference>
<dbReference type="PANTHER" id="PTHR32338:SF10">
    <property type="entry name" value="N-ACETYL-GAMMA-GLUTAMYL-PHOSPHATE REDUCTASE, CHLOROPLASTIC-RELATED"/>
    <property type="match status" value="1"/>
</dbReference>
<dbReference type="AlphaFoldDB" id="A0A0E3KPG7"/>
<keyword evidence="5 7" id="KW-0560">Oxidoreductase</keyword>
<keyword evidence="3 7" id="KW-0028">Amino-acid biosynthesis</keyword>
<dbReference type="EMBL" id="CP009501">
    <property type="protein sequence ID" value="AKB12812.1"/>
    <property type="molecule type" value="Genomic_DNA"/>
</dbReference>
<dbReference type="NCBIfam" id="TIGR01850">
    <property type="entry name" value="argC"/>
    <property type="match status" value="1"/>
</dbReference>
<evidence type="ECO:0000256" key="5">
    <source>
        <dbReference type="ARBA" id="ARBA00023002"/>
    </source>
</evidence>
<dbReference type="GO" id="GO:0006526">
    <property type="term" value="P:L-arginine biosynthetic process"/>
    <property type="evidence" value="ECO:0007669"/>
    <property type="project" value="UniProtKB-UniRule"/>
</dbReference>
<dbReference type="RefSeq" id="WP_048166919.1">
    <property type="nucleotide sequence ID" value="NZ_CP009501.1"/>
</dbReference>
<evidence type="ECO:0000256" key="2">
    <source>
        <dbReference type="ARBA" id="ARBA00022571"/>
    </source>
</evidence>
<evidence type="ECO:0000259" key="9">
    <source>
        <dbReference type="SMART" id="SM00859"/>
    </source>
</evidence>
<dbReference type="CDD" id="cd23934">
    <property type="entry name" value="AGPR_1_C"/>
    <property type="match status" value="1"/>
</dbReference>
<dbReference type="Proteomes" id="UP000066529">
    <property type="component" value="Chromosome"/>
</dbReference>
<dbReference type="KEGG" id="mthr:MSTHT_1054"/>
<dbReference type="GeneID" id="24847978"/>
<dbReference type="InterPro" id="IPR000706">
    <property type="entry name" value="AGPR_type-1"/>
</dbReference>
<feature type="active site" evidence="7 8">
    <location>
        <position position="145"/>
    </location>
</feature>
<comment type="catalytic activity">
    <reaction evidence="6 7">
        <text>N-acetyl-L-glutamate 5-semialdehyde + phosphate + NADP(+) = N-acetyl-L-glutamyl 5-phosphate + NADPH + H(+)</text>
        <dbReference type="Rhea" id="RHEA:21588"/>
        <dbReference type="ChEBI" id="CHEBI:15378"/>
        <dbReference type="ChEBI" id="CHEBI:29123"/>
        <dbReference type="ChEBI" id="CHEBI:43474"/>
        <dbReference type="ChEBI" id="CHEBI:57783"/>
        <dbReference type="ChEBI" id="CHEBI:57936"/>
        <dbReference type="ChEBI" id="CHEBI:58349"/>
        <dbReference type="EC" id="1.2.1.38"/>
    </reaction>
</comment>
<dbReference type="HOGENOM" id="CLU_006384_0_1_2"/>
<dbReference type="SUPFAM" id="SSF51735">
    <property type="entry name" value="NAD(P)-binding Rossmann-fold domains"/>
    <property type="match status" value="1"/>
</dbReference>
<dbReference type="PATRIC" id="fig|523844.20.peg.1341"/>
<dbReference type="STRING" id="523844.MSTHT_1054"/>
<evidence type="ECO:0000313" key="10">
    <source>
        <dbReference type="EMBL" id="AKB12812.1"/>
    </source>
</evidence>
<dbReference type="SUPFAM" id="SSF55347">
    <property type="entry name" value="Glyceraldehyde-3-phosphate dehydrogenase-like, C-terminal domain"/>
    <property type="match status" value="1"/>
</dbReference>
<dbReference type="Pfam" id="PF01118">
    <property type="entry name" value="Semialdhyde_dh"/>
    <property type="match status" value="1"/>
</dbReference>
<comment type="subcellular location">
    <subcellularLocation>
        <location evidence="7">Cytoplasm</location>
    </subcellularLocation>
</comment>
<evidence type="ECO:0000256" key="7">
    <source>
        <dbReference type="HAMAP-Rule" id="MF_00150"/>
    </source>
</evidence>
<keyword evidence="2 7" id="KW-0055">Arginine biosynthesis</keyword>
<dbReference type="PROSITE" id="PS01224">
    <property type="entry name" value="ARGC"/>
    <property type="match status" value="1"/>
</dbReference>
<dbReference type="HAMAP" id="MF_00150">
    <property type="entry name" value="ArgC_type1"/>
    <property type="match status" value="1"/>
</dbReference>
<dbReference type="OrthoDB" id="372053at2157"/>
<dbReference type="GO" id="GO:0005737">
    <property type="term" value="C:cytoplasm"/>
    <property type="evidence" value="ECO:0007669"/>
    <property type="project" value="UniProtKB-SubCell"/>
</dbReference>
<evidence type="ECO:0000256" key="6">
    <source>
        <dbReference type="ARBA" id="ARBA00050557"/>
    </source>
</evidence>
<organism evidence="10 11">
    <name type="scientific">Methanosarcina thermophila (strain ATCC 43570 / DSM 1825 / OCM 12 / VKM B-1830 / TM-1)</name>
    <dbReference type="NCBI Taxonomy" id="523844"/>
    <lineage>
        <taxon>Archaea</taxon>
        <taxon>Methanobacteriati</taxon>
        <taxon>Methanobacteriota</taxon>
        <taxon>Stenosarchaea group</taxon>
        <taxon>Methanomicrobia</taxon>
        <taxon>Methanosarcinales</taxon>
        <taxon>Methanosarcinaceae</taxon>
        <taxon>Methanosarcina</taxon>
    </lineage>
</organism>
<dbReference type="InterPro" id="IPR058924">
    <property type="entry name" value="AGPR_dimerisation_dom"/>
</dbReference>